<evidence type="ECO:0000313" key="4">
    <source>
        <dbReference type="Proteomes" id="UP000234681"/>
    </source>
</evidence>
<feature type="signal peptide" evidence="1">
    <location>
        <begin position="1"/>
        <end position="21"/>
    </location>
</feature>
<dbReference type="AlphaFoldDB" id="A6I7N4"/>
<dbReference type="RGD" id="621296">
    <property type="gene designation" value="Tpp1"/>
</dbReference>
<evidence type="ECO:0000259" key="2">
    <source>
        <dbReference type="SMART" id="SM00944"/>
    </source>
</evidence>
<feature type="domain" description="Peptidase S53 activation" evidence="2">
    <location>
        <begin position="32"/>
        <end position="151"/>
    </location>
</feature>
<dbReference type="EMBL" id="CH473956">
    <property type="protein sequence ID" value="EDM17997.1"/>
    <property type="molecule type" value="Genomic_DNA"/>
</dbReference>
<evidence type="ECO:0000313" key="3">
    <source>
        <dbReference type="EMBL" id="EDM17997.1"/>
    </source>
</evidence>
<dbReference type="GO" id="GO:0008236">
    <property type="term" value="F:serine-type peptidase activity"/>
    <property type="evidence" value="ECO:0007669"/>
    <property type="project" value="InterPro"/>
</dbReference>
<dbReference type="InterPro" id="IPR015366">
    <property type="entry name" value="S53_propep"/>
</dbReference>
<dbReference type="Pfam" id="PF09286">
    <property type="entry name" value="Pro-kuma_activ"/>
    <property type="match status" value="1"/>
</dbReference>
<organism evidence="3 4">
    <name type="scientific">Rattus norvegicus</name>
    <name type="common">Rat</name>
    <dbReference type="NCBI Taxonomy" id="10116"/>
    <lineage>
        <taxon>Eukaryota</taxon>
        <taxon>Metazoa</taxon>
        <taxon>Chordata</taxon>
        <taxon>Craniata</taxon>
        <taxon>Vertebrata</taxon>
        <taxon>Euteleostomi</taxon>
        <taxon>Mammalia</taxon>
        <taxon>Eutheria</taxon>
        <taxon>Euarchontoglires</taxon>
        <taxon>Glires</taxon>
        <taxon>Rodentia</taxon>
        <taxon>Myomorpha</taxon>
        <taxon>Muroidea</taxon>
        <taxon>Muridae</taxon>
        <taxon>Murinae</taxon>
        <taxon>Rattus</taxon>
    </lineage>
</organism>
<protein>
    <submittedName>
        <fullName evidence="3">Tripeptidyl peptidase I, isoform CRA_c</fullName>
    </submittedName>
</protein>
<dbReference type="InterPro" id="IPR050819">
    <property type="entry name" value="Tripeptidyl-peptidase_I"/>
</dbReference>
<evidence type="ECO:0000313" key="5">
    <source>
        <dbReference type="RGD" id="621296"/>
    </source>
</evidence>
<dbReference type="Proteomes" id="UP000234681">
    <property type="component" value="Chromosome 1"/>
</dbReference>
<dbReference type="SMART" id="SM00944">
    <property type="entry name" value="Pro-kuma_activ"/>
    <property type="match status" value="1"/>
</dbReference>
<evidence type="ECO:0000256" key="1">
    <source>
        <dbReference type="SAM" id="SignalP"/>
    </source>
</evidence>
<proteinExistence type="predicted"/>
<name>A6I7N4_RAT</name>
<keyword evidence="1" id="KW-0732">Signal</keyword>
<dbReference type="PANTHER" id="PTHR14218">
    <property type="entry name" value="PROTEASE S8 TRIPEPTIDYL PEPTIDASE I CLN2"/>
    <property type="match status" value="1"/>
</dbReference>
<dbReference type="PANTHER" id="PTHR14218:SF15">
    <property type="entry name" value="TRIPEPTIDYL-PEPTIDASE 1"/>
    <property type="match status" value="1"/>
</dbReference>
<gene>
    <name evidence="3 5" type="primary">Tpp1</name>
    <name evidence="3" type="ORF">rCG_39632</name>
</gene>
<sequence length="153" mass="17115">MGLQARFLGLLALVIAGKCTHSPEPDQRWMLPPGWVSLGRVDPEEELSLTFALKQQNLDRLSELVQAVSDPSSPRYGKYLTLEDVAELVQPSPLTLCTVQKWLLAAGARDCHSVTTQMLPRFLMATGWSATWSPFRGYLEPRPLLQCLGEFYP</sequence>
<accession>A6I7N4</accession>
<dbReference type="CDD" id="cd11377">
    <property type="entry name" value="Pro-peptidase_S53"/>
    <property type="match status" value="1"/>
</dbReference>
<reference evidence="3 4" key="1">
    <citation type="submission" date="2005-09" db="EMBL/GenBank/DDBJ databases">
        <authorList>
            <person name="Mural R.J."/>
            <person name="Li P.W."/>
            <person name="Adams M.D."/>
            <person name="Amanatides P.G."/>
            <person name="Baden-Tillson H."/>
            <person name="Barnstead M."/>
            <person name="Chin S.H."/>
            <person name="Dew I."/>
            <person name="Evans C.A."/>
            <person name="Ferriera S."/>
            <person name="Flanigan M."/>
            <person name="Fosler C."/>
            <person name="Glodek A."/>
            <person name="Gu Z."/>
            <person name="Holt R.A."/>
            <person name="Jennings D."/>
            <person name="Kraft C.L."/>
            <person name="Lu F."/>
            <person name="Nguyen T."/>
            <person name="Nusskern D.R."/>
            <person name="Pfannkoch C.M."/>
            <person name="Sitter C."/>
            <person name="Sutton G.G."/>
            <person name="Venter J.C."/>
            <person name="Wang Z."/>
            <person name="Woodage T."/>
            <person name="Zheng X.H."/>
            <person name="Zhong F."/>
        </authorList>
    </citation>
    <scope>NUCLEOTIDE SEQUENCE [LARGE SCALE GENOMIC DNA]</scope>
    <source>
        <strain>BN</strain>
        <strain evidence="4">Sprague-Dawley</strain>
    </source>
</reference>
<feature type="chain" id="PRO_5039943590" evidence="1">
    <location>
        <begin position="22"/>
        <end position="153"/>
    </location>
</feature>
<dbReference type="SUPFAM" id="SSF54897">
    <property type="entry name" value="Protease propeptides/inhibitors"/>
    <property type="match status" value="1"/>
</dbReference>